<keyword evidence="3" id="KW-0238">DNA-binding</keyword>
<dbReference type="Proteomes" id="UP000030564">
    <property type="component" value="Unassembled WGS sequence"/>
</dbReference>
<reference evidence="3 4" key="1">
    <citation type="submission" date="2014-10" db="EMBL/GenBank/DDBJ databases">
        <title>Draft genome sequence of Pseudomonas chlororaphis EA105.</title>
        <authorList>
            <person name="McCully L.M."/>
            <person name="Bitzer A.S."/>
            <person name="Spence C."/>
            <person name="Bais H."/>
            <person name="Silby M.W."/>
        </authorList>
    </citation>
    <scope>NUCLEOTIDE SEQUENCE [LARGE SCALE GENOMIC DNA]</scope>
    <source>
        <strain evidence="3 4">EA105</strain>
    </source>
</reference>
<dbReference type="AlphaFoldDB" id="A0A0A6FQV7"/>
<dbReference type="GO" id="GO:0000160">
    <property type="term" value="P:phosphorelay signal transduction system"/>
    <property type="evidence" value="ECO:0007669"/>
    <property type="project" value="InterPro"/>
</dbReference>
<evidence type="ECO:0000313" key="3">
    <source>
        <dbReference type="EMBL" id="KHA75016.1"/>
    </source>
</evidence>
<accession>A0A0A6FQV7</accession>
<keyword evidence="1" id="KW-0597">Phosphoprotein</keyword>
<dbReference type="SUPFAM" id="SSF52172">
    <property type="entry name" value="CheY-like"/>
    <property type="match status" value="1"/>
</dbReference>
<dbReference type="InterPro" id="IPR011006">
    <property type="entry name" value="CheY-like_superfamily"/>
</dbReference>
<dbReference type="PATRIC" id="fig|587753.9.peg.344"/>
<dbReference type="InterPro" id="IPR001789">
    <property type="entry name" value="Sig_transdc_resp-reg_receiver"/>
</dbReference>
<sequence length="135" mass="14540">MRSLKVLILEPNPFQLMALHQMLNAIGIYDVLTAPSLASALSSLSHRGVVDIAICDPQLKGGDGLALIQHLAVQHEARALILLGTVAPSLLNDLEPLLCEHRLRLLGRLQTPVSAVLMRGLLDNYLSAASPLVRV</sequence>
<dbReference type="Pfam" id="PF00072">
    <property type="entry name" value="Response_reg"/>
    <property type="match status" value="1"/>
</dbReference>
<dbReference type="PROSITE" id="PS50110">
    <property type="entry name" value="RESPONSE_REGULATORY"/>
    <property type="match status" value="1"/>
</dbReference>
<feature type="modified residue" description="4-aspartylphosphate" evidence="1">
    <location>
        <position position="56"/>
    </location>
</feature>
<protein>
    <submittedName>
        <fullName evidence="3">DNA-binding protein</fullName>
    </submittedName>
</protein>
<feature type="domain" description="Response regulatory" evidence="2">
    <location>
        <begin position="5"/>
        <end position="126"/>
    </location>
</feature>
<comment type="caution">
    <text evidence="3">The sequence shown here is derived from an EMBL/GenBank/DDBJ whole genome shotgun (WGS) entry which is preliminary data.</text>
</comment>
<evidence type="ECO:0000313" key="4">
    <source>
        <dbReference type="Proteomes" id="UP000030564"/>
    </source>
</evidence>
<dbReference type="OrthoDB" id="9812358at2"/>
<dbReference type="EMBL" id="JSFK01000001">
    <property type="protein sequence ID" value="KHA75016.1"/>
    <property type="molecule type" value="Genomic_DNA"/>
</dbReference>
<dbReference type="Gene3D" id="3.40.50.2300">
    <property type="match status" value="1"/>
</dbReference>
<evidence type="ECO:0000256" key="1">
    <source>
        <dbReference type="PROSITE-ProRule" id="PRU00169"/>
    </source>
</evidence>
<proteinExistence type="predicted"/>
<evidence type="ECO:0000259" key="2">
    <source>
        <dbReference type="PROSITE" id="PS50110"/>
    </source>
</evidence>
<gene>
    <name evidence="3" type="ORF">NZ35_01690</name>
</gene>
<dbReference type="GO" id="GO:0003677">
    <property type="term" value="F:DNA binding"/>
    <property type="evidence" value="ECO:0007669"/>
    <property type="project" value="UniProtKB-KW"/>
</dbReference>
<name>A0A0A6FQV7_9PSED</name>
<organism evidence="3 4">
    <name type="scientific">Pseudomonas chlororaphis</name>
    <dbReference type="NCBI Taxonomy" id="587753"/>
    <lineage>
        <taxon>Bacteria</taxon>
        <taxon>Pseudomonadati</taxon>
        <taxon>Pseudomonadota</taxon>
        <taxon>Gammaproteobacteria</taxon>
        <taxon>Pseudomonadales</taxon>
        <taxon>Pseudomonadaceae</taxon>
        <taxon>Pseudomonas</taxon>
    </lineage>
</organism>